<gene>
    <name evidence="1" type="ORF">HZS55_09840</name>
</gene>
<organism evidence="1 2">
    <name type="scientific">Halosimplex rubrum</name>
    <dbReference type="NCBI Taxonomy" id="869889"/>
    <lineage>
        <taxon>Archaea</taxon>
        <taxon>Methanobacteriati</taxon>
        <taxon>Methanobacteriota</taxon>
        <taxon>Stenosarchaea group</taxon>
        <taxon>Halobacteria</taxon>
        <taxon>Halobacteriales</taxon>
        <taxon>Haloarculaceae</taxon>
        <taxon>Halosimplex</taxon>
    </lineage>
</organism>
<evidence type="ECO:0000313" key="1">
    <source>
        <dbReference type="EMBL" id="QLH77580.1"/>
    </source>
</evidence>
<reference evidence="1 2" key="1">
    <citation type="submission" date="2020-07" db="EMBL/GenBank/DDBJ databases">
        <title>Halosimplex pelagicum sp. nov. and Halosimplex rubrum sp. nov., isolated from salted brown alga Laminaria, and emended description of the genus Halosimplex.</title>
        <authorList>
            <person name="Cui H."/>
        </authorList>
    </citation>
    <scope>NUCLEOTIDE SEQUENCE [LARGE SCALE GENOMIC DNA]</scope>
    <source>
        <strain evidence="1 2">R27</strain>
    </source>
</reference>
<name>A0A7D5P9D9_9EURY</name>
<dbReference type="RefSeq" id="WP_179911505.1">
    <property type="nucleotide sequence ID" value="NZ_CP058910.1"/>
</dbReference>
<dbReference type="EMBL" id="CP058910">
    <property type="protein sequence ID" value="QLH77580.1"/>
    <property type="molecule type" value="Genomic_DNA"/>
</dbReference>
<proteinExistence type="predicted"/>
<dbReference type="GeneID" id="56078165"/>
<dbReference type="Proteomes" id="UP000509667">
    <property type="component" value="Chromosome"/>
</dbReference>
<dbReference type="KEGG" id="hrr:HZS55_09840"/>
<keyword evidence="2" id="KW-1185">Reference proteome</keyword>
<evidence type="ECO:0000313" key="2">
    <source>
        <dbReference type="Proteomes" id="UP000509667"/>
    </source>
</evidence>
<sequence>MTGKQSADDSEYRIVLERADISAEQLKDALTRGGIKRGRLTVERVGGDDR</sequence>
<dbReference type="AlphaFoldDB" id="A0A7D5P9D9"/>
<protein>
    <submittedName>
        <fullName evidence="1">Uncharacterized protein</fullName>
    </submittedName>
</protein>
<accession>A0A7D5P9D9</accession>